<dbReference type="Pfam" id="PF12704">
    <property type="entry name" value="MacB_PCD"/>
    <property type="match status" value="1"/>
</dbReference>
<accession>B6G237</accession>
<dbReference type="PANTHER" id="PTHR30572">
    <property type="entry name" value="MEMBRANE COMPONENT OF TRANSPORTER-RELATED"/>
    <property type="match status" value="1"/>
</dbReference>
<proteinExistence type="inferred from homology"/>
<dbReference type="InterPro" id="IPR003838">
    <property type="entry name" value="ABC3_permease_C"/>
</dbReference>
<organism evidence="10 11">
    <name type="scientific">Peptacetobacter hiranonis (strain DSM 13275 / JCM 10541 / KCTC 15199 / TO-931)</name>
    <name type="common">Clostridium hiranonis</name>
    <dbReference type="NCBI Taxonomy" id="500633"/>
    <lineage>
        <taxon>Bacteria</taxon>
        <taxon>Bacillati</taxon>
        <taxon>Bacillota</taxon>
        <taxon>Clostridia</taxon>
        <taxon>Peptostreptococcales</taxon>
        <taxon>Peptostreptococcaceae</taxon>
        <taxon>Peptacetobacter</taxon>
    </lineage>
</organism>
<keyword evidence="11" id="KW-1185">Reference proteome</keyword>
<dbReference type="SUPFAM" id="SSF103473">
    <property type="entry name" value="MFS general substrate transporter"/>
    <property type="match status" value="1"/>
</dbReference>
<dbReference type="InterPro" id="IPR025857">
    <property type="entry name" value="MacB_PCD"/>
</dbReference>
<feature type="transmembrane region" description="Helical" evidence="7">
    <location>
        <begin position="311"/>
        <end position="333"/>
    </location>
</feature>
<dbReference type="AlphaFoldDB" id="B6G237"/>
<reference evidence="10 11" key="1">
    <citation type="submission" date="2008-09" db="EMBL/GenBank/DDBJ databases">
        <authorList>
            <person name="Fulton L."/>
            <person name="Clifton S."/>
            <person name="Fulton B."/>
            <person name="Xu J."/>
            <person name="Minx P."/>
            <person name="Pepin K.H."/>
            <person name="Johnson M."/>
            <person name="Thiruvilangam P."/>
            <person name="Bhonagiri V."/>
            <person name="Nash W.E."/>
            <person name="Mardis E.R."/>
            <person name="Wilson R.K."/>
        </authorList>
    </citation>
    <scope>NUCLEOTIDE SEQUENCE [LARGE SCALE GENOMIC DNA]</scope>
    <source>
        <strain evidence="10 11">DSM 13275</strain>
    </source>
</reference>
<sequence>MWYFKAGKSYIKKYKNRSISIGIGIVLGIALIVGVGSLSFSAKEQNIKQTEYELGSYFVRYGDLNDTQVEDIENIKVNGLNEDNSKSKKNNNPNISKLGLLTYYDSSTPDSDDLMNIVSVNRELLELQNTELIKGNFPKKTNEVVIEKWVLDNLEVKEEVGQKVTVDLFGRKKKETFVVSGVLKDRAREKSSGIMEIFLNRDLKKSNEKTDAYVRFKDDKNILKNIYTISNALGVDEEHIGINGMLLEAMGQLEEIDYNLIYSAIAAAIVLAIVVYGVFNISIIQRISEYGVIRAIGGKLSDIVKLLLTELLLIWLVSLPIGVAVGYLVAVLLKKVSGNVFTEIAVELSTISVPIEIMVFAGVVSLLIIVFIVVLLAWKIKRISPIDEIRGNIKSSVDKKRNHKMSRKRKNNSLSYSKIIPIEIKMAMKNVLRNKSGFAITLISMCLGSVMFLASSFYSDLMKDQQKKLDEVSRVNTDFKISMKPTKPMYAGYSAKDIEDIRSIKGVENVDEIRGLYARMFLKENQILDKEYFKEKNKEPYNKDVLGGLLVDCGNGDKILKSSVYGYNNTLLKKLDKLLAKGNVNLKEMNNEEVAIAMVPKNNGKYTVGVDIGDKLKVTFREDGISSEEYFKMTDTGGKYITKEFKIVGIVNELVDYSAYYPDTDSVHLVLSNKQFEKFSGYKNAQIVNIEMKDDANREKVAKQIFAIANRTSGNVFSDLTEERMTLAAMEENKQMFINAIIGILFLISIINIVNNIKYSMVSRRAEFGIIRAVGADNKMFRKIVLSEGLMYGLYSGVISVIVALIVCWGIYSPMAEFLISPKFLVNPITFAGVFLMNVVLGALVSYLPFVEMRNISIVESIERTE</sequence>
<evidence type="ECO:0000256" key="2">
    <source>
        <dbReference type="ARBA" id="ARBA00022475"/>
    </source>
</evidence>
<evidence type="ECO:0000256" key="5">
    <source>
        <dbReference type="ARBA" id="ARBA00023136"/>
    </source>
</evidence>
<dbReference type="PANTHER" id="PTHR30572:SF4">
    <property type="entry name" value="ABC TRANSPORTER PERMEASE YTRF"/>
    <property type="match status" value="1"/>
</dbReference>
<protein>
    <submittedName>
        <fullName evidence="10">Efflux ABC transporter, permease protein</fullName>
    </submittedName>
</protein>
<dbReference type="eggNOG" id="COG0577">
    <property type="taxonomic scope" value="Bacteria"/>
</dbReference>
<dbReference type="HOGENOM" id="CLU_010964_3_0_9"/>
<evidence type="ECO:0000256" key="4">
    <source>
        <dbReference type="ARBA" id="ARBA00022989"/>
    </source>
</evidence>
<dbReference type="InterPro" id="IPR050250">
    <property type="entry name" value="Macrolide_Exporter_MacB"/>
</dbReference>
<keyword evidence="3 7" id="KW-0812">Transmembrane</keyword>
<dbReference type="EMBL" id="ABWP01000086">
    <property type="protein sequence ID" value="EEA84181.1"/>
    <property type="molecule type" value="Genomic_DNA"/>
</dbReference>
<dbReference type="GO" id="GO:0005886">
    <property type="term" value="C:plasma membrane"/>
    <property type="evidence" value="ECO:0007669"/>
    <property type="project" value="UniProtKB-SubCell"/>
</dbReference>
<dbReference type="Proteomes" id="UP000003178">
    <property type="component" value="Unassembled WGS sequence"/>
</dbReference>
<dbReference type="OrthoDB" id="9793166at2"/>
<feature type="domain" description="ABC3 transporter permease C-terminal" evidence="8">
    <location>
        <begin position="740"/>
        <end position="858"/>
    </location>
</feature>
<feature type="transmembrane region" description="Helical" evidence="7">
    <location>
        <begin position="260"/>
        <end position="279"/>
    </location>
</feature>
<dbReference type="STRING" id="500633.CLOHIR_02199"/>
<comment type="caution">
    <text evidence="10">The sequence shown here is derived from an EMBL/GenBank/DDBJ whole genome shotgun (WGS) entry which is preliminary data.</text>
</comment>
<reference evidence="10 11" key="2">
    <citation type="submission" date="2008-10" db="EMBL/GenBank/DDBJ databases">
        <title>Draft genome sequence of Clostridium hiranonis (DSM 13275).</title>
        <authorList>
            <person name="Sudarsanam P."/>
            <person name="Ley R."/>
            <person name="Guruge J."/>
            <person name="Turnbaugh P.J."/>
            <person name="Mahowald M."/>
            <person name="Liep D."/>
            <person name="Gordon J."/>
        </authorList>
    </citation>
    <scope>NUCLEOTIDE SEQUENCE [LARGE SCALE GENOMIC DNA]</scope>
    <source>
        <strain evidence="10 11">DSM 13275</strain>
    </source>
</reference>
<keyword evidence="4 7" id="KW-1133">Transmembrane helix</keyword>
<evidence type="ECO:0000256" key="6">
    <source>
        <dbReference type="ARBA" id="ARBA00038076"/>
    </source>
</evidence>
<evidence type="ECO:0000313" key="11">
    <source>
        <dbReference type="Proteomes" id="UP000003178"/>
    </source>
</evidence>
<evidence type="ECO:0000256" key="1">
    <source>
        <dbReference type="ARBA" id="ARBA00004651"/>
    </source>
</evidence>
<dbReference type="GO" id="GO:0022857">
    <property type="term" value="F:transmembrane transporter activity"/>
    <property type="evidence" value="ECO:0007669"/>
    <property type="project" value="TreeGrafter"/>
</dbReference>
<feature type="transmembrane region" description="Helical" evidence="7">
    <location>
        <begin position="21"/>
        <end position="40"/>
    </location>
</feature>
<feature type="transmembrane region" description="Helical" evidence="7">
    <location>
        <begin position="353"/>
        <end position="378"/>
    </location>
</feature>
<feature type="domain" description="ABC3 transporter permease C-terminal" evidence="8">
    <location>
        <begin position="264"/>
        <end position="385"/>
    </location>
</feature>
<feature type="transmembrane region" description="Helical" evidence="7">
    <location>
        <begin position="438"/>
        <end position="458"/>
    </location>
</feature>
<feature type="transmembrane region" description="Helical" evidence="7">
    <location>
        <begin position="824"/>
        <end position="848"/>
    </location>
</feature>
<evidence type="ECO:0000256" key="7">
    <source>
        <dbReference type="SAM" id="Phobius"/>
    </source>
</evidence>
<feature type="domain" description="MacB-like periplasmic core" evidence="9">
    <location>
        <begin position="23"/>
        <end position="219"/>
    </location>
</feature>
<evidence type="ECO:0000313" key="10">
    <source>
        <dbReference type="EMBL" id="EEA84181.1"/>
    </source>
</evidence>
<dbReference type="Pfam" id="PF02687">
    <property type="entry name" value="FtsX"/>
    <property type="match status" value="2"/>
</dbReference>
<keyword evidence="2" id="KW-1003">Cell membrane</keyword>
<evidence type="ECO:0000259" key="8">
    <source>
        <dbReference type="Pfam" id="PF02687"/>
    </source>
</evidence>
<evidence type="ECO:0000259" key="9">
    <source>
        <dbReference type="Pfam" id="PF12704"/>
    </source>
</evidence>
<keyword evidence="5 7" id="KW-0472">Membrane</keyword>
<dbReference type="RefSeq" id="WP_006441039.1">
    <property type="nucleotide sequence ID" value="NZ_DS995361.1"/>
</dbReference>
<feature type="transmembrane region" description="Helical" evidence="7">
    <location>
        <begin position="789"/>
        <end position="812"/>
    </location>
</feature>
<evidence type="ECO:0000256" key="3">
    <source>
        <dbReference type="ARBA" id="ARBA00022692"/>
    </source>
</evidence>
<dbReference type="InterPro" id="IPR036259">
    <property type="entry name" value="MFS_trans_sf"/>
</dbReference>
<name>B6G237_PEPHT</name>
<gene>
    <name evidence="10" type="ORF">CLOHIR_02199</name>
</gene>
<comment type="subcellular location">
    <subcellularLocation>
        <location evidence="1">Cell membrane</location>
        <topology evidence="1">Multi-pass membrane protein</topology>
    </subcellularLocation>
</comment>
<feature type="transmembrane region" description="Helical" evidence="7">
    <location>
        <begin position="736"/>
        <end position="755"/>
    </location>
</feature>
<comment type="similarity">
    <text evidence="6">Belongs to the ABC-4 integral membrane protein family.</text>
</comment>